<protein>
    <submittedName>
        <fullName evidence="1">Uncharacterized protein</fullName>
    </submittedName>
</protein>
<name>A0A3M0JIR6_HIRRU</name>
<sequence length="68" mass="7692">MTSDLVSVALPVDVNKGRVNKEYPMHMLQMISGPELGHPDFRDLKPVNPVNIKSHKGLSHLRYDIRKA</sequence>
<dbReference type="EMBL" id="QRBI01000141">
    <property type="protein sequence ID" value="RMC01038.1"/>
    <property type="molecule type" value="Genomic_DNA"/>
</dbReference>
<evidence type="ECO:0000313" key="1">
    <source>
        <dbReference type="EMBL" id="RMC01038.1"/>
    </source>
</evidence>
<accession>A0A3M0JIR6</accession>
<dbReference type="AlphaFoldDB" id="A0A3M0JIR6"/>
<comment type="caution">
    <text evidence="1">The sequence shown here is derived from an EMBL/GenBank/DDBJ whole genome shotgun (WGS) entry which is preliminary data.</text>
</comment>
<proteinExistence type="predicted"/>
<dbReference type="Proteomes" id="UP000269221">
    <property type="component" value="Unassembled WGS sequence"/>
</dbReference>
<gene>
    <name evidence="1" type="ORF">DUI87_22302</name>
</gene>
<organism evidence="1 2">
    <name type="scientific">Hirundo rustica rustica</name>
    <dbReference type="NCBI Taxonomy" id="333673"/>
    <lineage>
        <taxon>Eukaryota</taxon>
        <taxon>Metazoa</taxon>
        <taxon>Chordata</taxon>
        <taxon>Craniata</taxon>
        <taxon>Vertebrata</taxon>
        <taxon>Euteleostomi</taxon>
        <taxon>Archelosauria</taxon>
        <taxon>Archosauria</taxon>
        <taxon>Dinosauria</taxon>
        <taxon>Saurischia</taxon>
        <taxon>Theropoda</taxon>
        <taxon>Coelurosauria</taxon>
        <taxon>Aves</taxon>
        <taxon>Neognathae</taxon>
        <taxon>Neoaves</taxon>
        <taxon>Telluraves</taxon>
        <taxon>Australaves</taxon>
        <taxon>Passeriformes</taxon>
        <taxon>Sylvioidea</taxon>
        <taxon>Hirundinidae</taxon>
        <taxon>Hirundo</taxon>
    </lineage>
</organism>
<evidence type="ECO:0000313" key="2">
    <source>
        <dbReference type="Proteomes" id="UP000269221"/>
    </source>
</evidence>
<keyword evidence="2" id="KW-1185">Reference proteome</keyword>
<reference evidence="1 2" key="1">
    <citation type="submission" date="2018-07" db="EMBL/GenBank/DDBJ databases">
        <title>A high quality draft genome assembly of the barn swallow (H. rustica rustica).</title>
        <authorList>
            <person name="Formenti G."/>
            <person name="Chiara M."/>
            <person name="Poveda L."/>
            <person name="Francoijs K.-J."/>
            <person name="Bonisoli-Alquati A."/>
            <person name="Canova L."/>
            <person name="Gianfranceschi L."/>
            <person name="Horner D.S."/>
            <person name="Saino N."/>
        </authorList>
    </citation>
    <scope>NUCLEOTIDE SEQUENCE [LARGE SCALE GENOMIC DNA]</scope>
    <source>
        <strain evidence="1">Chelidonia</strain>
        <tissue evidence="1">Blood</tissue>
    </source>
</reference>